<comment type="caution">
    <text evidence="3">The sequence shown here is derived from an EMBL/GenBank/DDBJ whole genome shotgun (WGS) entry which is preliminary data.</text>
</comment>
<dbReference type="PANTHER" id="PTHR42924:SF3">
    <property type="entry name" value="POLYMERASE_HISTIDINOL PHOSPHATASE N-TERMINAL DOMAIN-CONTAINING PROTEIN"/>
    <property type="match status" value="1"/>
</dbReference>
<evidence type="ECO:0000313" key="4">
    <source>
        <dbReference type="Proteomes" id="UP001596099"/>
    </source>
</evidence>
<dbReference type="InterPro" id="IPR052018">
    <property type="entry name" value="PHP_domain"/>
</dbReference>
<gene>
    <name evidence="3" type="ORF">ACFPYI_15450</name>
</gene>
<dbReference type="AlphaFoldDB" id="A0ABD5RQ05"/>
<sequence length="260" mass="27768">MGREVSVAIDPHVHSEGSYDGHEPVERLLERAVEVGLDGIVVTDHDTIEESLRAADLAADYGLVGIPGVEVSTAQGHLLAIGVEQRPPPGDPFDETVERVRELGGVAVVPHPFQRTRHGVGKRSVGDCDAVEVYNAWVFTGYRNRRARRFADANGYPGVAASDAHSAAYVGRAYTELLLDVDSLDDLTAERIVDELAAGSATIEGRRQPLWRSASHYASCTGRRARGVDPRRPSLRTLGAVAGGAVVGSVARAGVAQFRS</sequence>
<dbReference type="RefSeq" id="WP_247416477.1">
    <property type="nucleotide sequence ID" value="NZ_JALLGW010000001.1"/>
</dbReference>
<dbReference type="Gene3D" id="3.20.20.140">
    <property type="entry name" value="Metal-dependent hydrolases"/>
    <property type="match status" value="1"/>
</dbReference>
<dbReference type="Proteomes" id="UP001596099">
    <property type="component" value="Unassembled WGS sequence"/>
</dbReference>
<dbReference type="InterPro" id="IPR016195">
    <property type="entry name" value="Pol/histidinol_Pase-like"/>
</dbReference>
<dbReference type="SUPFAM" id="SSF89550">
    <property type="entry name" value="PHP domain-like"/>
    <property type="match status" value="1"/>
</dbReference>
<dbReference type="NCBIfam" id="NF038032">
    <property type="entry name" value="CehA_McbA_metalo"/>
    <property type="match status" value="1"/>
</dbReference>
<evidence type="ECO:0000259" key="2">
    <source>
        <dbReference type="SMART" id="SM00481"/>
    </source>
</evidence>
<dbReference type="PANTHER" id="PTHR42924">
    <property type="entry name" value="EXONUCLEASE"/>
    <property type="match status" value="1"/>
</dbReference>
<feature type="region of interest" description="Disordered" evidence="1">
    <location>
        <begin position="1"/>
        <end position="22"/>
    </location>
</feature>
<protein>
    <submittedName>
        <fullName evidence="3">PHP domain-containing protein</fullName>
    </submittedName>
</protein>
<dbReference type="CDD" id="cd07432">
    <property type="entry name" value="PHP_HisPPase"/>
    <property type="match status" value="1"/>
</dbReference>
<dbReference type="Pfam" id="PF13263">
    <property type="entry name" value="PHP_C"/>
    <property type="match status" value="1"/>
</dbReference>
<evidence type="ECO:0000313" key="3">
    <source>
        <dbReference type="EMBL" id="MFC5972732.1"/>
    </source>
</evidence>
<keyword evidence="4" id="KW-1185">Reference proteome</keyword>
<dbReference type="EMBL" id="JBHSQH010000001">
    <property type="protein sequence ID" value="MFC5972732.1"/>
    <property type="molecule type" value="Genomic_DNA"/>
</dbReference>
<dbReference type="InterPro" id="IPR003141">
    <property type="entry name" value="Pol/His_phosphatase_N"/>
</dbReference>
<evidence type="ECO:0000256" key="1">
    <source>
        <dbReference type="SAM" id="MobiDB-lite"/>
    </source>
</evidence>
<feature type="domain" description="Polymerase/histidinol phosphatase N-terminal" evidence="2">
    <location>
        <begin position="9"/>
        <end position="75"/>
    </location>
</feature>
<organism evidence="3 4">
    <name type="scientific">Halomarina salina</name>
    <dbReference type="NCBI Taxonomy" id="1872699"/>
    <lineage>
        <taxon>Archaea</taxon>
        <taxon>Methanobacteriati</taxon>
        <taxon>Methanobacteriota</taxon>
        <taxon>Stenosarchaea group</taxon>
        <taxon>Halobacteria</taxon>
        <taxon>Halobacteriales</taxon>
        <taxon>Natronomonadaceae</taxon>
        <taxon>Halomarina</taxon>
    </lineage>
</organism>
<name>A0ABD5RQ05_9EURY</name>
<accession>A0ABD5RQ05</accession>
<dbReference type="Pfam" id="PF02811">
    <property type="entry name" value="PHP"/>
    <property type="match status" value="1"/>
</dbReference>
<feature type="compositionally biased region" description="Basic and acidic residues" evidence="1">
    <location>
        <begin position="11"/>
        <end position="22"/>
    </location>
</feature>
<dbReference type="InterPro" id="IPR004013">
    <property type="entry name" value="PHP_dom"/>
</dbReference>
<dbReference type="SMART" id="SM00481">
    <property type="entry name" value="POLIIIAc"/>
    <property type="match status" value="1"/>
</dbReference>
<reference evidence="3 4" key="1">
    <citation type="journal article" date="2019" name="Int. J. Syst. Evol. Microbiol.">
        <title>The Global Catalogue of Microorganisms (GCM) 10K type strain sequencing project: providing services to taxonomists for standard genome sequencing and annotation.</title>
        <authorList>
            <consortium name="The Broad Institute Genomics Platform"/>
            <consortium name="The Broad Institute Genome Sequencing Center for Infectious Disease"/>
            <person name="Wu L."/>
            <person name="Ma J."/>
        </authorList>
    </citation>
    <scope>NUCLEOTIDE SEQUENCE [LARGE SCALE GENOMIC DNA]</scope>
    <source>
        <strain evidence="3 4">CGMCC 1.12543</strain>
    </source>
</reference>
<proteinExistence type="predicted"/>